<reference evidence="2 3" key="1">
    <citation type="journal article" date="2023" name="PLoS ONE">
        <title>Cytospora paraplurivora sp. nov. isolated from orchards with fruit tree decline syndrome in Ontario, Canada.</title>
        <authorList>
            <person name="Ilyukhin E."/>
            <person name="Nguyen H.D.T."/>
            <person name="Castle A.J."/>
            <person name="Ellouze W."/>
        </authorList>
    </citation>
    <scope>NUCLEOTIDE SEQUENCE [LARGE SCALE GENOMIC DNA]</scope>
    <source>
        <strain evidence="2 3">FDS-564</strain>
    </source>
</reference>
<protein>
    <recommendedName>
        <fullName evidence="4">Actin-like ATPase domain-containing protein</fullName>
    </recommendedName>
</protein>
<evidence type="ECO:0000256" key="1">
    <source>
        <dbReference type="SAM" id="MobiDB-lite"/>
    </source>
</evidence>
<evidence type="ECO:0000313" key="2">
    <source>
        <dbReference type="EMBL" id="KAK7735281.1"/>
    </source>
</evidence>
<dbReference type="EMBL" id="JAJSPL020000040">
    <property type="protein sequence ID" value="KAK7735281.1"/>
    <property type="molecule type" value="Genomic_DNA"/>
</dbReference>
<keyword evidence="3" id="KW-1185">Reference proteome</keyword>
<evidence type="ECO:0000313" key="3">
    <source>
        <dbReference type="Proteomes" id="UP001320245"/>
    </source>
</evidence>
<comment type="caution">
    <text evidence="2">The sequence shown here is derived from an EMBL/GenBank/DDBJ whole genome shotgun (WGS) entry which is preliminary data.</text>
</comment>
<evidence type="ECO:0008006" key="4">
    <source>
        <dbReference type="Google" id="ProtNLM"/>
    </source>
</evidence>
<proteinExistence type="predicted"/>
<name>A0AAN9TZU2_9PEZI</name>
<organism evidence="2 3">
    <name type="scientific">Cytospora paraplurivora</name>
    <dbReference type="NCBI Taxonomy" id="2898453"/>
    <lineage>
        <taxon>Eukaryota</taxon>
        <taxon>Fungi</taxon>
        <taxon>Dikarya</taxon>
        <taxon>Ascomycota</taxon>
        <taxon>Pezizomycotina</taxon>
        <taxon>Sordariomycetes</taxon>
        <taxon>Sordariomycetidae</taxon>
        <taxon>Diaporthales</taxon>
        <taxon>Cytosporaceae</taxon>
        <taxon>Cytospora</taxon>
    </lineage>
</organism>
<sequence length="593" mass="66268">MEANDQPRGFAVIDFGSTATRACIVVNPKQGDKNGERTVSHIQELRADNVTARTQTVSTTVVDRIIESSESDFEGFQLQTIALCIPNTWSARENKIQEYLSPILDKTVTGRGIEFIFQFEAQDQVQFMIHRHPGKLRIYDYLMVLDFGGHSMGGSHGELVWGDGNRPRFFSPPESDFGVRGGYEIWELQIGQFLDQERERNRVQIQEGHWHIVKAALLGKFFEGKAEERENARRLTVVLHEVLDPSDLNNYESPTYTIKITGEQVKSAWELAFRDAIDLAKDNISRIVKTTKDILVLLSGGSIKNTRAREELTNFCLKQRLRGTSANIDCKHILHEIGPSFCKWKVAEGGALCLAATMDAEAFFDHGGAFALRMSMKNGKWMGDHAKLLFCKEEGAEISKGVVITISGDKKFTIIADPFYRQHQAEGDKVFIRNCYDIWDICLDYKPTEGAQHTRIPDGRYAFEVAEMVYAGTDAMLILRLRPSVTRRSESNRRSGRATNGSRTPLEDGKNLLLEVPLASNGSNNLVELDIDLIKDRFWKVEEGRNGMINALGGPGSKCENGKRKASSAKCPSAGSNSGYGDGKSPSAKRFKV</sequence>
<gene>
    <name evidence="2" type="ORF">SLS53_007672</name>
</gene>
<feature type="region of interest" description="Disordered" evidence="1">
    <location>
        <begin position="550"/>
        <end position="593"/>
    </location>
</feature>
<accession>A0AAN9TZU2</accession>
<feature type="region of interest" description="Disordered" evidence="1">
    <location>
        <begin position="488"/>
        <end position="508"/>
    </location>
</feature>
<dbReference type="Proteomes" id="UP001320245">
    <property type="component" value="Unassembled WGS sequence"/>
</dbReference>
<dbReference type="AlphaFoldDB" id="A0AAN9TZU2"/>